<keyword evidence="4" id="KW-1185">Reference proteome</keyword>
<evidence type="ECO:0000259" key="2">
    <source>
        <dbReference type="Pfam" id="PF11740"/>
    </source>
</evidence>
<evidence type="ECO:0000256" key="1">
    <source>
        <dbReference type="SAM" id="Coils"/>
    </source>
</evidence>
<dbReference type="Proteomes" id="UP000305539">
    <property type="component" value="Unassembled WGS sequence"/>
</dbReference>
<proteinExistence type="predicted"/>
<sequence length="473" mass="50368">MSSSVTITDEMVAEIANRMAEEGQKVSPVAIWSEVHSGSVVAVAAALRKWRETRALRAPQVAERAALPEVVTDTMRDALDRLWTAAQDEAERGVNRRLLTLSQRLEDASNERDDALAELQSTVEELETGRRQLFEMTEASRAKADGAERLAEEITQAMAHADAAELRAQELEQRVAALEAELERLGAELADEREARTRLAAELEAALAAASEAAAAAAAAAEAEPAPSANELAQAEAVGRLESELAAIRAVLESEQQAHAARTEEAAGARAGLDAAQRELQEAQTQLASLAEAHSAGASEIERLSTDLSAAQERADVAELRAAELAQAQTAVAGESADAADAAPPAAADAQELEALKLQIARDAEAHAAALAEARTNMKKWSEYANGLKQQLTQVTEKMIVMNARATGEASLARRLASELSQLQPEHELLRREAQQQLITDSISTQLEQQGYRYNAQTGAVSKAGAEGQSQAA</sequence>
<keyword evidence="1" id="KW-0175">Coiled coil</keyword>
<reference evidence="3 4" key="1">
    <citation type="submission" date="2019-04" db="EMBL/GenBank/DDBJ databases">
        <title>Trinickia sp. 7GSK02, isolated from subtropical forest soil.</title>
        <authorList>
            <person name="Gao Z.-H."/>
            <person name="Qiu L.-H."/>
        </authorList>
    </citation>
    <scope>NUCLEOTIDE SEQUENCE [LARGE SCALE GENOMIC DNA]</scope>
    <source>
        <strain evidence="3 4">7GSK02</strain>
    </source>
</reference>
<accession>A0A4U1HBB4</accession>
<gene>
    <name evidence="3" type="ORF">FAZ69_32170</name>
</gene>
<dbReference type="EMBL" id="SWJE01000029">
    <property type="protein sequence ID" value="TKC78079.1"/>
    <property type="molecule type" value="Genomic_DNA"/>
</dbReference>
<feature type="domain" description="KfrA N-terminal DNA-binding" evidence="2">
    <location>
        <begin position="8"/>
        <end position="125"/>
    </location>
</feature>
<dbReference type="Gene3D" id="1.20.5.170">
    <property type="match status" value="1"/>
</dbReference>
<dbReference type="Pfam" id="PF11740">
    <property type="entry name" value="KfrA_N"/>
    <property type="match status" value="1"/>
</dbReference>
<dbReference type="AlphaFoldDB" id="A0A4U1HBB4"/>
<dbReference type="RefSeq" id="WP_136899386.1">
    <property type="nucleotide sequence ID" value="NZ_SWJE01000029.1"/>
</dbReference>
<evidence type="ECO:0000313" key="4">
    <source>
        <dbReference type="Proteomes" id="UP000305539"/>
    </source>
</evidence>
<feature type="coiled-coil region" evidence="1">
    <location>
        <begin position="98"/>
        <end position="328"/>
    </location>
</feature>
<evidence type="ECO:0000313" key="3">
    <source>
        <dbReference type="EMBL" id="TKC78079.1"/>
    </source>
</evidence>
<organism evidence="3 4">
    <name type="scientific">Trinickia terrae</name>
    <dbReference type="NCBI Taxonomy" id="2571161"/>
    <lineage>
        <taxon>Bacteria</taxon>
        <taxon>Pseudomonadati</taxon>
        <taxon>Pseudomonadota</taxon>
        <taxon>Betaproteobacteria</taxon>
        <taxon>Burkholderiales</taxon>
        <taxon>Burkholderiaceae</taxon>
        <taxon>Trinickia</taxon>
    </lineage>
</organism>
<comment type="caution">
    <text evidence="3">The sequence shown here is derived from an EMBL/GenBank/DDBJ whole genome shotgun (WGS) entry which is preliminary data.</text>
</comment>
<dbReference type="InterPro" id="IPR021104">
    <property type="entry name" value="KfrA_DNA-bd_N"/>
</dbReference>
<dbReference type="OrthoDB" id="9001482at2"/>
<name>A0A4U1HBB4_9BURK</name>
<protein>
    <submittedName>
        <fullName evidence="3">ATPase</fullName>
    </submittedName>
</protein>
<dbReference type="SUPFAM" id="SSF57997">
    <property type="entry name" value="Tropomyosin"/>
    <property type="match status" value="1"/>
</dbReference>